<proteinExistence type="predicted"/>
<evidence type="ECO:0000313" key="2">
    <source>
        <dbReference type="Proteomes" id="UP000009183"/>
    </source>
</evidence>
<dbReference type="InParanoid" id="D7SYJ6"/>
<name>D7SYJ6_VITVI</name>
<keyword evidence="2" id="KW-1185">Reference proteome</keyword>
<accession>D7SYJ6</accession>
<reference evidence="2" key="1">
    <citation type="journal article" date="2007" name="Nature">
        <title>The grapevine genome sequence suggests ancestral hexaploidization in major angiosperm phyla.</title>
        <authorList>
            <consortium name="The French-Italian Public Consortium for Grapevine Genome Characterization."/>
            <person name="Jaillon O."/>
            <person name="Aury J.-M."/>
            <person name="Noel B."/>
            <person name="Policriti A."/>
            <person name="Clepet C."/>
            <person name="Casagrande A."/>
            <person name="Choisne N."/>
            <person name="Aubourg S."/>
            <person name="Vitulo N."/>
            <person name="Jubin C."/>
            <person name="Vezzi A."/>
            <person name="Legeai F."/>
            <person name="Hugueney P."/>
            <person name="Dasilva C."/>
            <person name="Horner D."/>
            <person name="Mica E."/>
            <person name="Jublot D."/>
            <person name="Poulain J."/>
            <person name="Bruyere C."/>
            <person name="Billault A."/>
            <person name="Segurens B."/>
            <person name="Gouyvenoux M."/>
            <person name="Ugarte E."/>
            <person name="Cattonaro F."/>
            <person name="Anthouard V."/>
            <person name="Vico V."/>
            <person name="Del Fabbro C."/>
            <person name="Alaux M."/>
            <person name="Di Gaspero G."/>
            <person name="Dumas V."/>
            <person name="Felice N."/>
            <person name="Paillard S."/>
            <person name="Juman I."/>
            <person name="Moroldo M."/>
            <person name="Scalabrin S."/>
            <person name="Canaguier A."/>
            <person name="Le Clainche I."/>
            <person name="Malacrida G."/>
            <person name="Durand E."/>
            <person name="Pesole G."/>
            <person name="Laucou V."/>
            <person name="Chatelet P."/>
            <person name="Merdinoglu D."/>
            <person name="Delledonne M."/>
            <person name="Pezzotti M."/>
            <person name="Lecharny A."/>
            <person name="Scarpelli C."/>
            <person name="Artiguenave F."/>
            <person name="Pe M.E."/>
            <person name="Valle G."/>
            <person name="Morgante M."/>
            <person name="Caboche M."/>
            <person name="Adam-Blondon A.-F."/>
            <person name="Weissenbach J."/>
            <person name="Quetier F."/>
            <person name="Wincker P."/>
        </authorList>
    </citation>
    <scope>NUCLEOTIDE SEQUENCE [LARGE SCALE GENOMIC DNA]</scope>
    <source>
        <strain evidence="2">cv. Pinot noir / PN40024</strain>
    </source>
</reference>
<dbReference type="HOGENOM" id="CLU_3054292_0_0_1"/>
<dbReference type="AlphaFoldDB" id="D7SYJ6"/>
<sequence>MLSQFSYKLIICNNFSCFFQVQQQFDHEDGTCILPYIRVDLVNLTNRNKERLRL</sequence>
<dbReference type="PaxDb" id="29760-VIT_05s0077g00760.t01"/>
<gene>
    <name evidence="1" type="ordered locus">VIT_05s0077g00760</name>
</gene>
<dbReference type="STRING" id="29760.D7SYJ6"/>
<protein>
    <submittedName>
        <fullName evidence="1">Uncharacterized protein</fullName>
    </submittedName>
</protein>
<dbReference type="EMBL" id="FN595246">
    <property type="protein sequence ID" value="CBI22866.3"/>
    <property type="molecule type" value="Genomic_DNA"/>
</dbReference>
<dbReference type="Proteomes" id="UP000009183">
    <property type="component" value="Chromosome 5"/>
</dbReference>
<evidence type="ECO:0000313" key="1">
    <source>
        <dbReference type="EMBL" id="CBI22866.3"/>
    </source>
</evidence>
<organism evidence="1 2">
    <name type="scientific">Vitis vinifera</name>
    <name type="common">Grape</name>
    <dbReference type="NCBI Taxonomy" id="29760"/>
    <lineage>
        <taxon>Eukaryota</taxon>
        <taxon>Viridiplantae</taxon>
        <taxon>Streptophyta</taxon>
        <taxon>Embryophyta</taxon>
        <taxon>Tracheophyta</taxon>
        <taxon>Spermatophyta</taxon>
        <taxon>Magnoliopsida</taxon>
        <taxon>eudicotyledons</taxon>
        <taxon>Gunneridae</taxon>
        <taxon>Pentapetalae</taxon>
        <taxon>rosids</taxon>
        <taxon>Vitales</taxon>
        <taxon>Vitaceae</taxon>
        <taxon>Viteae</taxon>
        <taxon>Vitis</taxon>
    </lineage>
</organism>